<reference evidence="2" key="1">
    <citation type="submission" date="2019-12" db="EMBL/GenBank/DDBJ databases">
        <title>Genome sequencing and annotation of Brassica cretica.</title>
        <authorList>
            <person name="Studholme D.J."/>
            <person name="Sarris P."/>
        </authorList>
    </citation>
    <scope>NUCLEOTIDE SEQUENCE</scope>
    <source>
        <strain evidence="2">PFS-109/04</strain>
        <tissue evidence="2">Leaf</tissue>
    </source>
</reference>
<evidence type="ECO:0000256" key="1">
    <source>
        <dbReference type="SAM" id="MobiDB-lite"/>
    </source>
</evidence>
<feature type="region of interest" description="Disordered" evidence="1">
    <location>
        <begin position="46"/>
        <end position="70"/>
    </location>
</feature>
<protein>
    <submittedName>
        <fullName evidence="2">Uncharacterized protein</fullName>
    </submittedName>
</protein>
<proteinExistence type="predicted"/>
<feature type="region of interest" description="Disordered" evidence="1">
    <location>
        <begin position="150"/>
        <end position="184"/>
    </location>
</feature>
<dbReference type="AlphaFoldDB" id="A0A8S9N4P3"/>
<dbReference type="Proteomes" id="UP000712600">
    <property type="component" value="Unassembled WGS sequence"/>
</dbReference>
<sequence>MPLWSGALIKSHCNIDRQFSSEIDRRSARRIGRQSSKQLGKRLLQSHNGGTDQIHHAQGGNVPSIDRNTSTSIDTHLHQTSRKRASTDIAYYPSIDTNVDCEREGDPSIGSWADDCYHESYAVETAICDPGADELLEDFTYEELLNMQKRNEVDQQRAEASGERTHFSHPIDRANNKSIDDKHP</sequence>
<organism evidence="2 3">
    <name type="scientific">Brassica cretica</name>
    <name type="common">Mustard</name>
    <dbReference type="NCBI Taxonomy" id="69181"/>
    <lineage>
        <taxon>Eukaryota</taxon>
        <taxon>Viridiplantae</taxon>
        <taxon>Streptophyta</taxon>
        <taxon>Embryophyta</taxon>
        <taxon>Tracheophyta</taxon>
        <taxon>Spermatophyta</taxon>
        <taxon>Magnoliopsida</taxon>
        <taxon>eudicotyledons</taxon>
        <taxon>Gunneridae</taxon>
        <taxon>Pentapetalae</taxon>
        <taxon>rosids</taxon>
        <taxon>malvids</taxon>
        <taxon>Brassicales</taxon>
        <taxon>Brassicaceae</taxon>
        <taxon>Brassiceae</taxon>
        <taxon>Brassica</taxon>
    </lineage>
</organism>
<dbReference type="EMBL" id="QGKX02001621">
    <property type="protein sequence ID" value="KAF3499020.1"/>
    <property type="molecule type" value="Genomic_DNA"/>
</dbReference>
<name>A0A8S9N4P3_BRACR</name>
<gene>
    <name evidence="2" type="ORF">F2Q69_00043035</name>
</gene>
<comment type="caution">
    <text evidence="2">The sequence shown here is derived from an EMBL/GenBank/DDBJ whole genome shotgun (WGS) entry which is preliminary data.</text>
</comment>
<evidence type="ECO:0000313" key="2">
    <source>
        <dbReference type="EMBL" id="KAF3499020.1"/>
    </source>
</evidence>
<evidence type="ECO:0000313" key="3">
    <source>
        <dbReference type="Proteomes" id="UP000712600"/>
    </source>
</evidence>
<accession>A0A8S9N4P3</accession>